<evidence type="ECO:0000313" key="1">
    <source>
        <dbReference type="EMBL" id="SVD10854.1"/>
    </source>
</evidence>
<reference evidence="1" key="1">
    <citation type="submission" date="2018-05" db="EMBL/GenBank/DDBJ databases">
        <authorList>
            <person name="Lanie J.A."/>
            <person name="Ng W.-L."/>
            <person name="Kazmierczak K.M."/>
            <person name="Andrzejewski T.M."/>
            <person name="Davidsen T.M."/>
            <person name="Wayne K.J."/>
            <person name="Tettelin H."/>
            <person name="Glass J.I."/>
            <person name="Rusch D."/>
            <person name="Podicherti R."/>
            <person name="Tsui H.-C.T."/>
            <person name="Winkler M.E."/>
        </authorList>
    </citation>
    <scope>NUCLEOTIDE SEQUENCE</scope>
</reference>
<feature type="non-terminal residue" evidence="1">
    <location>
        <position position="58"/>
    </location>
</feature>
<sequence>MFRFFLDEKQLSALFIFFLEIISYNEESSISFCKLIPCSVKSFDKKLQLGIISVVIGI</sequence>
<proteinExistence type="predicted"/>
<protein>
    <submittedName>
        <fullName evidence="1">Uncharacterized protein</fullName>
    </submittedName>
</protein>
<gene>
    <name evidence="1" type="ORF">METZ01_LOCUS363708</name>
</gene>
<accession>A0A382SLS4</accession>
<dbReference type="AlphaFoldDB" id="A0A382SLS4"/>
<dbReference type="EMBL" id="UINC01130043">
    <property type="protein sequence ID" value="SVD10854.1"/>
    <property type="molecule type" value="Genomic_DNA"/>
</dbReference>
<name>A0A382SLS4_9ZZZZ</name>
<organism evidence="1">
    <name type="scientific">marine metagenome</name>
    <dbReference type="NCBI Taxonomy" id="408172"/>
    <lineage>
        <taxon>unclassified sequences</taxon>
        <taxon>metagenomes</taxon>
        <taxon>ecological metagenomes</taxon>
    </lineage>
</organism>